<evidence type="ECO:0000256" key="1">
    <source>
        <dbReference type="ARBA" id="ARBA00004442"/>
    </source>
</evidence>
<gene>
    <name evidence="5" type="ORF">EXZ61_03760</name>
</gene>
<evidence type="ECO:0000313" key="6">
    <source>
        <dbReference type="Proteomes" id="UP000317365"/>
    </source>
</evidence>
<protein>
    <recommendedName>
        <fullName evidence="4">Outer membrane protein beta-barrel domain-containing protein</fullName>
    </recommendedName>
</protein>
<dbReference type="GO" id="GO:0009279">
    <property type="term" value="C:cell outer membrane"/>
    <property type="evidence" value="ECO:0007669"/>
    <property type="project" value="UniProtKB-SubCell"/>
</dbReference>
<feature type="domain" description="Outer membrane protein beta-barrel" evidence="4">
    <location>
        <begin position="19"/>
        <end position="205"/>
    </location>
</feature>
<feature type="chain" id="PRO_5022050207" description="Outer membrane protein beta-barrel domain-containing protein" evidence="3">
    <location>
        <begin position="33"/>
        <end position="205"/>
    </location>
</feature>
<dbReference type="KEGG" id="rhg:EXZ61_03760"/>
<evidence type="ECO:0000256" key="3">
    <source>
        <dbReference type="SAM" id="SignalP"/>
    </source>
</evidence>
<dbReference type="Proteomes" id="UP000317365">
    <property type="component" value="Chromosome"/>
</dbReference>
<proteinExistence type="predicted"/>
<dbReference type="EMBL" id="CP036282">
    <property type="protein sequence ID" value="QDL53362.1"/>
    <property type="molecule type" value="Genomic_DNA"/>
</dbReference>
<organism evidence="5 6">
    <name type="scientific">Rhodoferax aquaticus</name>
    <dbReference type="NCBI Taxonomy" id="2527691"/>
    <lineage>
        <taxon>Bacteria</taxon>
        <taxon>Pseudomonadati</taxon>
        <taxon>Pseudomonadota</taxon>
        <taxon>Betaproteobacteria</taxon>
        <taxon>Burkholderiales</taxon>
        <taxon>Comamonadaceae</taxon>
        <taxon>Rhodoferax</taxon>
    </lineage>
</organism>
<dbReference type="InterPro" id="IPR011250">
    <property type="entry name" value="OMP/PagP_B-barrel"/>
</dbReference>
<dbReference type="AlphaFoldDB" id="A0A515EL30"/>
<evidence type="ECO:0000313" key="5">
    <source>
        <dbReference type="EMBL" id="QDL53362.1"/>
    </source>
</evidence>
<accession>A0A515EL30</accession>
<evidence type="ECO:0000259" key="4">
    <source>
        <dbReference type="Pfam" id="PF13505"/>
    </source>
</evidence>
<reference evidence="6" key="1">
    <citation type="submission" date="2019-02" db="EMBL/GenBank/DDBJ databases">
        <title>Complete genome sequence of Rhodoferax sp. Gr-4.</title>
        <authorList>
            <person name="Jin L."/>
        </authorList>
    </citation>
    <scope>NUCLEOTIDE SEQUENCE [LARGE SCALE GENOMIC DNA]</scope>
    <source>
        <strain evidence="6">Gr-4</strain>
    </source>
</reference>
<sequence>MTLTSIRTSRLAHAASGLLAATLVCCAPTAFAQNQSRSNEPVGHGYVGLTGGPSDFSRISGGNGLYSREDRNTAYSVAFGNYYLSPDVGLELGYTNFGQVSRGGGTTKAEGINLSLIGKLPLNQSFNLLGKIGTTYGHTDVSAQPLSGVTQGSESGFDWSYGIGTELLINPQWSAVLLYDETLMKFAGGSSDRVSTVRLGARMRF</sequence>
<keyword evidence="2 3" id="KW-0732">Signal</keyword>
<evidence type="ECO:0000256" key="2">
    <source>
        <dbReference type="ARBA" id="ARBA00022729"/>
    </source>
</evidence>
<feature type="signal peptide" evidence="3">
    <location>
        <begin position="1"/>
        <end position="32"/>
    </location>
</feature>
<reference evidence="6" key="2">
    <citation type="journal article" date="2020" name="Int. J. Syst. Evol. Microbiol.">
        <title>Genomic insights into a novel species Rhodoferax aquaticus sp. nov., isolated from freshwater.</title>
        <authorList>
            <person name="Li T."/>
            <person name="Zhuo Y."/>
            <person name="Jin C.Z."/>
            <person name="Wu X."/>
            <person name="Ko S.R."/>
            <person name="Jin F.J."/>
            <person name="Ahn C.Y."/>
            <person name="Oh H.M."/>
            <person name="Lee H.G."/>
            <person name="Jin L."/>
        </authorList>
    </citation>
    <scope>NUCLEOTIDE SEQUENCE [LARGE SCALE GENOMIC DNA]</scope>
    <source>
        <strain evidence="6">Gr-4</strain>
    </source>
</reference>
<dbReference type="Gene3D" id="2.40.160.20">
    <property type="match status" value="1"/>
</dbReference>
<dbReference type="SUPFAM" id="SSF56925">
    <property type="entry name" value="OMPA-like"/>
    <property type="match status" value="1"/>
</dbReference>
<comment type="subcellular location">
    <subcellularLocation>
        <location evidence="1">Cell outer membrane</location>
    </subcellularLocation>
</comment>
<dbReference type="RefSeq" id="WP_142809168.1">
    <property type="nucleotide sequence ID" value="NZ_CP036282.1"/>
</dbReference>
<name>A0A515EL30_9BURK</name>
<dbReference type="InterPro" id="IPR027385">
    <property type="entry name" value="Beta-barrel_OMP"/>
</dbReference>
<dbReference type="Pfam" id="PF13505">
    <property type="entry name" value="OMP_b-brl"/>
    <property type="match status" value="1"/>
</dbReference>
<keyword evidence="6" id="KW-1185">Reference proteome</keyword>